<dbReference type="EMBL" id="RJVJ01000001">
    <property type="protein sequence ID" value="ROR45258.1"/>
    <property type="molecule type" value="Genomic_DNA"/>
</dbReference>
<dbReference type="OrthoDB" id="4565236at2"/>
<evidence type="ECO:0000259" key="1">
    <source>
        <dbReference type="PROSITE" id="PS51819"/>
    </source>
</evidence>
<dbReference type="SUPFAM" id="SSF54593">
    <property type="entry name" value="Glyoxalase/Bleomycin resistance protein/Dihydroxybiphenyl dioxygenase"/>
    <property type="match status" value="1"/>
</dbReference>
<evidence type="ECO:0000313" key="4">
    <source>
        <dbReference type="Proteomes" id="UP000266906"/>
    </source>
</evidence>
<dbReference type="InterPro" id="IPR004360">
    <property type="entry name" value="Glyas_Fos-R_dOase_dom"/>
</dbReference>
<dbReference type="InterPro" id="IPR037523">
    <property type="entry name" value="VOC_core"/>
</dbReference>
<dbReference type="PROSITE" id="PS51819">
    <property type="entry name" value="VOC"/>
    <property type="match status" value="1"/>
</dbReference>
<evidence type="ECO:0000313" key="2">
    <source>
        <dbReference type="EMBL" id="ROR45258.1"/>
    </source>
</evidence>
<comment type="caution">
    <text evidence="3">The sequence shown here is derived from an EMBL/GenBank/DDBJ whole genome shotgun (WGS) entry which is preliminary data.</text>
</comment>
<dbReference type="Proteomes" id="UP000267408">
    <property type="component" value="Unassembled WGS sequence"/>
</dbReference>
<name>A0A3N4SAE6_9ACTN</name>
<reference evidence="4 5" key="1">
    <citation type="submission" date="2018-11" db="EMBL/GenBank/DDBJ databases">
        <title>Sequencing the genomes of 1000 actinobacteria strains.</title>
        <authorList>
            <person name="Klenk H.-P."/>
        </authorList>
    </citation>
    <scope>NUCLEOTIDE SEQUENCE [LARGE SCALE GENOMIC DNA]</scope>
    <source>
        <strain evidence="2 5">DSM 44780</strain>
        <strain evidence="3 4">DSM 44781</strain>
    </source>
</reference>
<dbReference type="EMBL" id="RKQG01000001">
    <property type="protein sequence ID" value="RPE35610.1"/>
    <property type="molecule type" value="Genomic_DNA"/>
</dbReference>
<dbReference type="Proteomes" id="UP000266906">
    <property type="component" value="Unassembled WGS sequence"/>
</dbReference>
<keyword evidence="3" id="KW-0456">Lyase</keyword>
<evidence type="ECO:0000313" key="3">
    <source>
        <dbReference type="EMBL" id="RPE35610.1"/>
    </source>
</evidence>
<accession>A0A8G1XDN2</accession>
<organism evidence="3 4">
    <name type="scientific">Kitasatospora cineracea</name>
    <dbReference type="NCBI Taxonomy" id="88074"/>
    <lineage>
        <taxon>Bacteria</taxon>
        <taxon>Bacillati</taxon>
        <taxon>Actinomycetota</taxon>
        <taxon>Actinomycetes</taxon>
        <taxon>Kitasatosporales</taxon>
        <taxon>Streptomycetaceae</taxon>
        <taxon>Kitasatospora</taxon>
    </lineage>
</organism>
<dbReference type="RefSeq" id="WP_123557083.1">
    <property type="nucleotide sequence ID" value="NZ_JBEYIY010000100.1"/>
</dbReference>
<protein>
    <submittedName>
        <fullName evidence="2 3">Enzyme related to lactoylglutathione lyase</fullName>
    </submittedName>
</protein>
<dbReference type="Pfam" id="PF00903">
    <property type="entry name" value="Glyoxalase"/>
    <property type="match status" value="1"/>
</dbReference>
<sequence length="130" mass="13448">MLLGLRTVIHPAPDLGAAKAWWSSVLGVEPYFDEPFYVGFNVGGYELGLDPNADPAVGPVSYWGVRDVAVAVERFVAAGAVVREQVQEVGGGIRVGTVLEPSGAVVGLIENPHFVLPEGGPAGVGEGPGR</sequence>
<dbReference type="InterPro" id="IPR029068">
    <property type="entry name" value="Glyas_Bleomycin-R_OHBP_Dase"/>
</dbReference>
<dbReference type="GO" id="GO:0016829">
    <property type="term" value="F:lyase activity"/>
    <property type="evidence" value="ECO:0007669"/>
    <property type="project" value="UniProtKB-KW"/>
</dbReference>
<dbReference type="AlphaFoldDB" id="A0A3N4SAE6"/>
<proteinExistence type="predicted"/>
<keyword evidence="4" id="KW-1185">Reference proteome</keyword>
<feature type="domain" description="VOC" evidence="1">
    <location>
        <begin position="4"/>
        <end position="111"/>
    </location>
</feature>
<gene>
    <name evidence="3" type="ORF">EDD38_3964</name>
    <name evidence="2" type="ORF">EDD39_3478</name>
</gene>
<evidence type="ECO:0000313" key="5">
    <source>
        <dbReference type="Proteomes" id="UP000267408"/>
    </source>
</evidence>
<dbReference type="Gene3D" id="3.10.180.10">
    <property type="entry name" value="2,3-Dihydroxybiphenyl 1,2-Dioxygenase, domain 1"/>
    <property type="match status" value="1"/>
</dbReference>
<accession>A0A3N4SAE6</accession>